<dbReference type="GO" id="GO:0007131">
    <property type="term" value="P:reciprocal meiotic recombination"/>
    <property type="evidence" value="ECO:0007669"/>
    <property type="project" value="TreeGrafter"/>
</dbReference>
<dbReference type="FunFam" id="3.40.50.300:FF:005055">
    <property type="entry name" value="Uncharacterized protein"/>
    <property type="match status" value="1"/>
</dbReference>
<keyword evidence="2" id="KW-0067">ATP-binding</keyword>
<dbReference type="GO" id="GO:0016887">
    <property type="term" value="F:ATP hydrolysis activity"/>
    <property type="evidence" value="ECO:0007669"/>
    <property type="project" value="InterPro"/>
</dbReference>
<organism evidence="4 5">
    <name type="scientific">Monilinia vaccinii-corymbosi</name>
    <dbReference type="NCBI Taxonomy" id="61207"/>
    <lineage>
        <taxon>Eukaryota</taxon>
        <taxon>Fungi</taxon>
        <taxon>Dikarya</taxon>
        <taxon>Ascomycota</taxon>
        <taxon>Pezizomycotina</taxon>
        <taxon>Leotiomycetes</taxon>
        <taxon>Helotiales</taxon>
        <taxon>Sclerotiniaceae</taxon>
        <taxon>Monilinia</taxon>
    </lineage>
</organism>
<name>A0A8A3PIY1_9HELO</name>
<protein>
    <recommendedName>
        <fullName evidence="3">ATPase AAA-type core domain-containing protein</fullName>
    </recommendedName>
</protein>
<dbReference type="InterPro" id="IPR027417">
    <property type="entry name" value="P-loop_NTPase"/>
</dbReference>
<dbReference type="EMBL" id="CP063409">
    <property type="protein sequence ID" value="QSZ35228.1"/>
    <property type="molecule type" value="Genomic_DNA"/>
</dbReference>
<dbReference type="InterPro" id="IPR044539">
    <property type="entry name" value="Pch2-like"/>
</dbReference>
<keyword evidence="1" id="KW-0547">Nucleotide-binding</keyword>
<dbReference type="GO" id="GO:0005634">
    <property type="term" value="C:nucleus"/>
    <property type="evidence" value="ECO:0007669"/>
    <property type="project" value="TreeGrafter"/>
</dbReference>
<sequence length="547" mass="60662">MDAHSDLLILDKPTVIFEARLRSCIEDDLKRRDLRSAHTQLSRLLQEPEVGDIICSIGADILPLLAGMPCIPLSSLESLLMPDSTEKSGNWKIWAFEGLESLVPVEIIAIDDHEKPTHVVICGVLSRFCVYRMHGAAPPPRLVEGSDSSNPEDMHEDPTIPSAEVFDMPHHDFDGNWEELIFDQNHKEDLSWMISNMLSFSAEAGPVKKRMSPMALFHGVYSYPSTFTMVRVRSNFMGPTRTIIAAMMARCCLVNLGPPGTGKTTLCQAIAQRLSIRLVETFPNTKLIQVKTATLLSKYYSESATQVDDLLTKVKEMCQNDPRRIVIVLIDEVESIAVSRHSGVIHGEAQDSLRATNALLTGFDRVRSCPNVVFLSTSNMVDCLDEAFVDRCAIQVPFQPPSEESQYKILTGSLLELVRRGIIIADLTGLLHYTQLIQSWQEATLYSAHQQDPPTPTGKLLGIIMQLNSPAAKGKLGVSGRFLTQVPEQALMRSARPNKILSLDIALDCIKKFVEDLLSARGQKRKSSELEGQPETQDHCCCVAKKG</sequence>
<dbReference type="Gene3D" id="3.40.50.300">
    <property type="entry name" value="P-loop containing nucleotide triphosphate hydrolases"/>
    <property type="match status" value="1"/>
</dbReference>
<dbReference type="SUPFAM" id="SSF52540">
    <property type="entry name" value="P-loop containing nucleoside triphosphate hydrolases"/>
    <property type="match status" value="1"/>
</dbReference>
<dbReference type="PANTHER" id="PTHR45991">
    <property type="entry name" value="PACHYTENE CHECKPOINT PROTEIN 2"/>
    <property type="match status" value="1"/>
</dbReference>
<evidence type="ECO:0000313" key="4">
    <source>
        <dbReference type="EMBL" id="QSZ35228.1"/>
    </source>
</evidence>
<feature type="domain" description="ATPase AAA-type core" evidence="3">
    <location>
        <begin position="256"/>
        <end position="398"/>
    </location>
</feature>
<dbReference type="GO" id="GO:0051598">
    <property type="term" value="P:meiotic recombination checkpoint signaling"/>
    <property type="evidence" value="ECO:0007669"/>
    <property type="project" value="TreeGrafter"/>
</dbReference>
<dbReference type="OrthoDB" id="5925at2759"/>
<dbReference type="InterPro" id="IPR003959">
    <property type="entry name" value="ATPase_AAA_core"/>
</dbReference>
<proteinExistence type="predicted"/>
<dbReference type="GO" id="GO:0005524">
    <property type="term" value="F:ATP binding"/>
    <property type="evidence" value="ECO:0007669"/>
    <property type="project" value="UniProtKB-KW"/>
</dbReference>
<reference evidence="4" key="1">
    <citation type="submission" date="2020-10" db="EMBL/GenBank/DDBJ databases">
        <title>Genome Sequence of Monilinia vaccinii-corymbosi Sheds Light on Mummy Berry Disease Infection of Blueberry and Mating Type.</title>
        <authorList>
            <person name="Yow A.G."/>
            <person name="Zhang Y."/>
            <person name="Bansal K."/>
            <person name="Eacker S.M."/>
            <person name="Sullivan S."/>
            <person name="Liachko I."/>
            <person name="Cubeta M.A."/>
            <person name="Rollins J.A."/>
            <person name="Ashrafi H."/>
        </authorList>
    </citation>
    <scope>NUCLEOTIDE SEQUENCE</scope>
    <source>
        <strain evidence="4">RL-1</strain>
    </source>
</reference>
<dbReference type="Proteomes" id="UP000672032">
    <property type="component" value="Chromosome 5"/>
</dbReference>
<dbReference type="Pfam" id="PF00004">
    <property type="entry name" value="AAA"/>
    <property type="match status" value="1"/>
</dbReference>
<gene>
    <name evidence="4" type="ORF">DSL72_008097</name>
</gene>
<keyword evidence="5" id="KW-1185">Reference proteome</keyword>
<evidence type="ECO:0000256" key="2">
    <source>
        <dbReference type="ARBA" id="ARBA00022840"/>
    </source>
</evidence>
<evidence type="ECO:0000256" key="1">
    <source>
        <dbReference type="ARBA" id="ARBA00022741"/>
    </source>
</evidence>
<dbReference type="AlphaFoldDB" id="A0A8A3PIY1"/>
<dbReference type="GO" id="GO:0005694">
    <property type="term" value="C:chromosome"/>
    <property type="evidence" value="ECO:0007669"/>
    <property type="project" value="TreeGrafter"/>
</dbReference>
<evidence type="ECO:0000259" key="3">
    <source>
        <dbReference type="Pfam" id="PF00004"/>
    </source>
</evidence>
<accession>A0A8A3PIY1</accession>
<evidence type="ECO:0000313" key="5">
    <source>
        <dbReference type="Proteomes" id="UP000672032"/>
    </source>
</evidence>
<dbReference type="PANTHER" id="PTHR45991:SF1">
    <property type="entry name" value="PACHYTENE CHECKPOINT PROTEIN 2 HOMOLOG"/>
    <property type="match status" value="1"/>
</dbReference>